<dbReference type="PANTHER" id="PTHR31225">
    <property type="entry name" value="OS04G0344100 PROTEIN-RELATED"/>
    <property type="match status" value="1"/>
</dbReference>
<keyword evidence="4" id="KW-1185">Reference proteome</keyword>
<proteinExistence type="predicted"/>
<dbReference type="InterPro" id="IPR005630">
    <property type="entry name" value="Terpene_synthase_metal-bd"/>
</dbReference>
<organism evidence="3 4">
    <name type="scientific">Trifolium subterraneum</name>
    <name type="common">Subterranean clover</name>
    <dbReference type="NCBI Taxonomy" id="3900"/>
    <lineage>
        <taxon>Eukaryota</taxon>
        <taxon>Viridiplantae</taxon>
        <taxon>Streptophyta</taxon>
        <taxon>Embryophyta</taxon>
        <taxon>Tracheophyta</taxon>
        <taxon>Spermatophyta</taxon>
        <taxon>Magnoliopsida</taxon>
        <taxon>eudicotyledons</taxon>
        <taxon>Gunneridae</taxon>
        <taxon>Pentapetalae</taxon>
        <taxon>rosids</taxon>
        <taxon>fabids</taxon>
        <taxon>Fabales</taxon>
        <taxon>Fabaceae</taxon>
        <taxon>Papilionoideae</taxon>
        <taxon>50 kb inversion clade</taxon>
        <taxon>NPAAA clade</taxon>
        <taxon>Hologalegina</taxon>
        <taxon>IRL clade</taxon>
        <taxon>Trifolieae</taxon>
        <taxon>Trifolium</taxon>
    </lineage>
</organism>
<name>A0A2Z6PL48_TRISU</name>
<dbReference type="Gene3D" id="1.10.600.10">
    <property type="entry name" value="Farnesyl Diphosphate Synthase"/>
    <property type="match status" value="1"/>
</dbReference>
<dbReference type="Pfam" id="PF03936">
    <property type="entry name" value="Terpene_synth_C"/>
    <property type="match status" value="1"/>
</dbReference>
<reference evidence="4" key="1">
    <citation type="journal article" date="2017" name="Front. Plant Sci.">
        <title>Climate Clever Clovers: New Paradigm to Reduce the Environmental Footprint of Ruminants by Breeding Low Methanogenic Forages Utilizing Haplotype Variation.</title>
        <authorList>
            <person name="Kaur P."/>
            <person name="Appels R."/>
            <person name="Bayer P.E."/>
            <person name="Keeble-Gagnere G."/>
            <person name="Wang J."/>
            <person name="Hirakawa H."/>
            <person name="Shirasawa K."/>
            <person name="Vercoe P."/>
            <person name="Stefanova K."/>
            <person name="Durmic Z."/>
            <person name="Nichols P."/>
            <person name="Revell C."/>
            <person name="Isobe S.N."/>
            <person name="Edwards D."/>
            <person name="Erskine W."/>
        </authorList>
    </citation>
    <scope>NUCLEOTIDE SEQUENCE [LARGE SCALE GENOMIC DNA]</scope>
    <source>
        <strain evidence="4">cv. Daliak</strain>
    </source>
</reference>
<dbReference type="GO" id="GO:0000287">
    <property type="term" value="F:magnesium ion binding"/>
    <property type="evidence" value="ECO:0007669"/>
    <property type="project" value="InterPro"/>
</dbReference>
<dbReference type="EMBL" id="DF975340">
    <property type="protein sequence ID" value="GAU51665.1"/>
    <property type="molecule type" value="Genomic_DNA"/>
</dbReference>
<evidence type="ECO:0000256" key="1">
    <source>
        <dbReference type="ARBA" id="ARBA00022723"/>
    </source>
</evidence>
<dbReference type="GO" id="GO:0016114">
    <property type="term" value="P:terpenoid biosynthetic process"/>
    <property type="evidence" value="ECO:0007669"/>
    <property type="project" value="InterPro"/>
</dbReference>
<dbReference type="AlphaFoldDB" id="A0A2Z6PL48"/>
<evidence type="ECO:0000313" key="4">
    <source>
        <dbReference type="Proteomes" id="UP000242715"/>
    </source>
</evidence>
<evidence type="ECO:0000313" key="3">
    <source>
        <dbReference type="EMBL" id="GAU51665.1"/>
    </source>
</evidence>
<gene>
    <name evidence="3" type="ORF">TSUD_268680</name>
</gene>
<protein>
    <recommendedName>
        <fullName evidence="2">Terpene synthase metal-binding domain-containing protein</fullName>
    </recommendedName>
</protein>
<keyword evidence="1" id="KW-0479">Metal-binding</keyword>
<sequence length="100" mass="11678">MCAAGVAFEAKYKSLRKWLTKMIIFVLVIDDIYDIHATFEELKPFTTAFHRWDAKEIEELPEYMKICFNALQDITNEIAYDIGGEKNFDMVLHCLKKTGH</sequence>
<dbReference type="InterPro" id="IPR008949">
    <property type="entry name" value="Isoprenoid_synthase_dom_sf"/>
</dbReference>
<evidence type="ECO:0000259" key="2">
    <source>
        <dbReference type="Pfam" id="PF03936"/>
    </source>
</evidence>
<accession>A0A2Z6PL48</accession>
<dbReference type="SUPFAM" id="SSF48576">
    <property type="entry name" value="Terpenoid synthases"/>
    <property type="match status" value="1"/>
</dbReference>
<dbReference type="PANTHER" id="PTHR31225:SF94">
    <property type="entry name" value="ALPHA-FARNESENE SYNTHASE"/>
    <property type="match status" value="1"/>
</dbReference>
<dbReference type="InterPro" id="IPR050148">
    <property type="entry name" value="Terpene_synthase-like"/>
</dbReference>
<feature type="domain" description="Terpene synthase metal-binding" evidence="2">
    <location>
        <begin position="2"/>
        <end position="97"/>
    </location>
</feature>
<dbReference type="OrthoDB" id="1936865at2759"/>
<dbReference type="Proteomes" id="UP000242715">
    <property type="component" value="Unassembled WGS sequence"/>
</dbReference>
<dbReference type="GO" id="GO:0010333">
    <property type="term" value="F:terpene synthase activity"/>
    <property type="evidence" value="ECO:0007669"/>
    <property type="project" value="InterPro"/>
</dbReference>